<evidence type="ECO:0000313" key="3">
    <source>
        <dbReference type="EMBL" id="RWA12023.1"/>
    </source>
</evidence>
<dbReference type="PROSITE" id="PS50076">
    <property type="entry name" value="DNAJ_2"/>
    <property type="match status" value="1"/>
</dbReference>
<dbReference type="PANTHER" id="PTHR24074">
    <property type="entry name" value="CO-CHAPERONE PROTEIN DJLA"/>
    <property type="match status" value="1"/>
</dbReference>
<dbReference type="EMBL" id="RYZI01000062">
    <property type="protein sequence ID" value="RWA12023.1"/>
    <property type="molecule type" value="Genomic_DNA"/>
</dbReference>
<protein>
    <recommendedName>
        <fullName evidence="2">J domain-containing protein</fullName>
    </recommendedName>
</protein>
<evidence type="ECO:0000256" key="1">
    <source>
        <dbReference type="SAM" id="MobiDB-lite"/>
    </source>
</evidence>
<comment type="caution">
    <text evidence="3">The sequence shown here is derived from an EMBL/GenBank/DDBJ whole genome shotgun (WGS) entry which is preliminary data.</text>
</comment>
<name>A0A439DCB2_9PEZI</name>
<dbReference type="InterPro" id="IPR050817">
    <property type="entry name" value="DjlA_DnaK_co-chaperone"/>
</dbReference>
<dbReference type="InterPro" id="IPR018253">
    <property type="entry name" value="DnaJ_domain_CS"/>
</dbReference>
<proteinExistence type="predicted"/>
<dbReference type="PRINTS" id="PR00625">
    <property type="entry name" value="JDOMAIN"/>
</dbReference>
<sequence length="170" mass="19091">MSGHYAVLGIPQTATPEEIHTAYRRLAMIHHPDRNPNDTVGATARFQKIQQAYEVLSNSFERRRYDATQSTTFPPEVPHVSSEHRYQRRNNTTFYTAHNHRCKRNMDVTVASNCGADNKNYKSNSSFSKHTCGDLNGRLEGSRKRFGRWPSGTERPDGNGPGGGGQVLSL</sequence>
<dbReference type="Proteomes" id="UP000286045">
    <property type="component" value="Unassembled WGS sequence"/>
</dbReference>
<dbReference type="InterPro" id="IPR001623">
    <property type="entry name" value="DnaJ_domain"/>
</dbReference>
<dbReference type="InterPro" id="IPR036869">
    <property type="entry name" value="J_dom_sf"/>
</dbReference>
<feature type="region of interest" description="Disordered" evidence="1">
    <location>
        <begin position="135"/>
        <end position="170"/>
    </location>
</feature>
<dbReference type="Gene3D" id="1.10.287.110">
    <property type="entry name" value="DnaJ domain"/>
    <property type="match status" value="1"/>
</dbReference>
<reference evidence="3 4" key="1">
    <citation type="submission" date="2018-12" db="EMBL/GenBank/DDBJ databases">
        <title>Draft genome sequence of Xylaria grammica IHI A82.</title>
        <authorList>
            <person name="Buettner E."/>
            <person name="Kellner H."/>
        </authorList>
    </citation>
    <scope>NUCLEOTIDE SEQUENCE [LARGE SCALE GENOMIC DNA]</scope>
    <source>
        <strain evidence="3 4">IHI A82</strain>
    </source>
</reference>
<dbReference type="SMART" id="SM00271">
    <property type="entry name" value="DnaJ"/>
    <property type="match status" value="1"/>
</dbReference>
<dbReference type="SUPFAM" id="SSF46565">
    <property type="entry name" value="Chaperone J-domain"/>
    <property type="match status" value="1"/>
</dbReference>
<gene>
    <name evidence="3" type="ORF">EKO27_g3061</name>
</gene>
<dbReference type="PROSITE" id="PS00636">
    <property type="entry name" value="DNAJ_1"/>
    <property type="match status" value="1"/>
</dbReference>
<keyword evidence="4" id="KW-1185">Reference proteome</keyword>
<dbReference type="CDD" id="cd06257">
    <property type="entry name" value="DnaJ"/>
    <property type="match status" value="1"/>
</dbReference>
<dbReference type="AlphaFoldDB" id="A0A439DCB2"/>
<evidence type="ECO:0000259" key="2">
    <source>
        <dbReference type="PROSITE" id="PS50076"/>
    </source>
</evidence>
<accession>A0A439DCB2</accession>
<organism evidence="3 4">
    <name type="scientific">Xylaria grammica</name>
    <dbReference type="NCBI Taxonomy" id="363999"/>
    <lineage>
        <taxon>Eukaryota</taxon>
        <taxon>Fungi</taxon>
        <taxon>Dikarya</taxon>
        <taxon>Ascomycota</taxon>
        <taxon>Pezizomycotina</taxon>
        <taxon>Sordariomycetes</taxon>
        <taxon>Xylariomycetidae</taxon>
        <taxon>Xylariales</taxon>
        <taxon>Xylariaceae</taxon>
        <taxon>Xylaria</taxon>
    </lineage>
</organism>
<feature type="compositionally biased region" description="Gly residues" evidence="1">
    <location>
        <begin position="159"/>
        <end position="170"/>
    </location>
</feature>
<dbReference type="STRING" id="363999.A0A439DCB2"/>
<evidence type="ECO:0000313" key="4">
    <source>
        <dbReference type="Proteomes" id="UP000286045"/>
    </source>
</evidence>
<feature type="domain" description="J" evidence="2">
    <location>
        <begin position="3"/>
        <end position="69"/>
    </location>
</feature>
<dbReference type="Pfam" id="PF00226">
    <property type="entry name" value="DnaJ"/>
    <property type="match status" value="1"/>
</dbReference>